<keyword evidence="1" id="KW-1133">Transmembrane helix</keyword>
<dbReference type="AlphaFoldDB" id="A0A5R8K9V7"/>
<keyword evidence="3" id="KW-1185">Reference proteome</keyword>
<evidence type="ECO:0000313" key="3">
    <source>
        <dbReference type="Proteomes" id="UP000306196"/>
    </source>
</evidence>
<feature type="transmembrane region" description="Helical" evidence="1">
    <location>
        <begin position="63"/>
        <end position="83"/>
    </location>
</feature>
<reference evidence="2 3" key="1">
    <citation type="submission" date="2019-05" db="EMBL/GenBank/DDBJ databases">
        <title>Verrucobacter flavum gen. nov., sp. nov. a new member of the family Verrucomicrobiaceae.</title>
        <authorList>
            <person name="Szuroczki S."/>
            <person name="Abbaszade G."/>
            <person name="Szabo A."/>
            <person name="Felfoldi T."/>
            <person name="Schumann P."/>
            <person name="Boka K."/>
            <person name="Keki Z."/>
            <person name="Toumi M."/>
            <person name="Toth E."/>
        </authorList>
    </citation>
    <scope>NUCLEOTIDE SEQUENCE [LARGE SCALE GENOMIC DNA]</scope>
    <source>
        <strain evidence="2 3">MG-N-17</strain>
    </source>
</reference>
<dbReference type="Proteomes" id="UP000306196">
    <property type="component" value="Unassembled WGS sequence"/>
</dbReference>
<sequence>MDPIDPPPVVEKNPGLTLFDAVFDLSFATPITPRVVKWLYIISIVAAGLVALSKILSGFSAGIMAGLVSLFIAPIVFIIYVLVARVTLEVALAIFQMADSLKKIERNR</sequence>
<name>A0A5R8K9V7_9BACT</name>
<gene>
    <name evidence="2" type="ORF">FEM03_23175</name>
</gene>
<dbReference type="InterPro" id="IPR025557">
    <property type="entry name" value="DUF4282"/>
</dbReference>
<dbReference type="EMBL" id="VAUV01000027">
    <property type="protein sequence ID" value="TLD68309.1"/>
    <property type="molecule type" value="Genomic_DNA"/>
</dbReference>
<dbReference type="OrthoDB" id="194307at2"/>
<accession>A0A5R8K9V7</accession>
<proteinExistence type="predicted"/>
<dbReference type="RefSeq" id="WP_138088701.1">
    <property type="nucleotide sequence ID" value="NZ_VAUV01000027.1"/>
</dbReference>
<evidence type="ECO:0000313" key="2">
    <source>
        <dbReference type="EMBL" id="TLD68309.1"/>
    </source>
</evidence>
<dbReference type="Pfam" id="PF14110">
    <property type="entry name" value="DUF4282"/>
    <property type="match status" value="1"/>
</dbReference>
<evidence type="ECO:0000256" key="1">
    <source>
        <dbReference type="SAM" id="Phobius"/>
    </source>
</evidence>
<keyword evidence="1" id="KW-0812">Transmembrane</keyword>
<protein>
    <submittedName>
        <fullName evidence="2">DUF4282 domain-containing protein</fullName>
    </submittedName>
</protein>
<feature type="transmembrane region" description="Helical" evidence="1">
    <location>
        <begin position="38"/>
        <end position="56"/>
    </location>
</feature>
<organism evidence="2 3">
    <name type="scientific">Phragmitibacter flavus</name>
    <dbReference type="NCBI Taxonomy" id="2576071"/>
    <lineage>
        <taxon>Bacteria</taxon>
        <taxon>Pseudomonadati</taxon>
        <taxon>Verrucomicrobiota</taxon>
        <taxon>Verrucomicrobiia</taxon>
        <taxon>Verrucomicrobiales</taxon>
        <taxon>Verrucomicrobiaceae</taxon>
        <taxon>Phragmitibacter</taxon>
    </lineage>
</organism>
<comment type="caution">
    <text evidence="2">The sequence shown here is derived from an EMBL/GenBank/DDBJ whole genome shotgun (WGS) entry which is preliminary data.</text>
</comment>
<keyword evidence="1" id="KW-0472">Membrane</keyword>